<proteinExistence type="predicted"/>
<accession>A0A2P7NR25</accession>
<dbReference type="AlphaFoldDB" id="A0A2P7NR25"/>
<feature type="signal peptide" evidence="1">
    <location>
        <begin position="1"/>
        <end position="18"/>
    </location>
</feature>
<evidence type="ECO:0000259" key="2">
    <source>
        <dbReference type="Pfam" id="PF07007"/>
    </source>
</evidence>
<reference evidence="3 4" key="1">
    <citation type="submission" date="2018-03" db="EMBL/GenBank/DDBJ databases">
        <title>Draft genome of Nitrosomonas supralitoralis APG5.</title>
        <authorList>
            <person name="Urakawa H."/>
            <person name="Lopez J.V."/>
        </authorList>
    </citation>
    <scope>NUCLEOTIDE SEQUENCE [LARGE SCALE GENOMIC DNA]</scope>
    <source>
        <strain evidence="3 4">APG5</strain>
    </source>
</reference>
<feature type="domain" description="Lysozyme inhibitor LprI-like N-terminal" evidence="2">
    <location>
        <begin position="36"/>
        <end position="126"/>
    </location>
</feature>
<protein>
    <recommendedName>
        <fullName evidence="2">Lysozyme inhibitor LprI-like N-terminal domain-containing protein</fullName>
    </recommendedName>
</protein>
<dbReference type="RefSeq" id="WP_106708308.1">
    <property type="nucleotide sequence ID" value="NZ_PXXU01000100.1"/>
</dbReference>
<evidence type="ECO:0000313" key="3">
    <source>
        <dbReference type="EMBL" id="PSJ15931.1"/>
    </source>
</evidence>
<name>A0A2P7NR25_9PROT</name>
<dbReference type="InterPro" id="IPR009739">
    <property type="entry name" value="LprI-like_N"/>
</dbReference>
<dbReference type="EMBL" id="PXXU01000100">
    <property type="protein sequence ID" value="PSJ15931.1"/>
    <property type="molecule type" value="Genomic_DNA"/>
</dbReference>
<keyword evidence="4" id="KW-1185">Reference proteome</keyword>
<dbReference type="PANTHER" id="PTHR39176:SF1">
    <property type="entry name" value="PERIPLASMIC PROTEIN"/>
    <property type="match status" value="1"/>
</dbReference>
<gene>
    <name evidence="3" type="ORF">C7H79_16275</name>
</gene>
<dbReference type="Pfam" id="PF07007">
    <property type="entry name" value="LprI"/>
    <property type="match status" value="1"/>
</dbReference>
<evidence type="ECO:0000313" key="4">
    <source>
        <dbReference type="Proteomes" id="UP000241912"/>
    </source>
</evidence>
<evidence type="ECO:0000256" key="1">
    <source>
        <dbReference type="SAM" id="SignalP"/>
    </source>
</evidence>
<feature type="chain" id="PRO_5015104044" description="Lysozyme inhibitor LprI-like N-terminal domain-containing protein" evidence="1">
    <location>
        <begin position="19"/>
        <end position="268"/>
    </location>
</feature>
<dbReference type="PANTHER" id="PTHR39176">
    <property type="entry name" value="PERIPLASMIC PROTEIN-RELATED"/>
    <property type="match status" value="1"/>
</dbReference>
<comment type="caution">
    <text evidence="3">The sequence shown here is derived from an EMBL/GenBank/DDBJ whole genome shotgun (WGS) entry which is preliminary data.</text>
</comment>
<dbReference type="Proteomes" id="UP000241912">
    <property type="component" value="Unassembled WGS sequence"/>
</dbReference>
<dbReference type="Gene3D" id="1.20.1270.180">
    <property type="match status" value="1"/>
</dbReference>
<organism evidence="3 4">
    <name type="scientific">Nitrosomonas supralitoralis</name>
    <dbReference type="NCBI Taxonomy" id="2116706"/>
    <lineage>
        <taxon>Bacteria</taxon>
        <taxon>Pseudomonadati</taxon>
        <taxon>Pseudomonadota</taxon>
        <taxon>Betaproteobacteria</taxon>
        <taxon>Nitrosomonadales</taxon>
        <taxon>Nitrosomonadaceae</taxon>
        <taxon>Nitrosomonas</taxon>
    </lineage>
</organism>
<keyword evidence="1" id="KW-0732">Signal</keyword>
<dbReference type="OrthoDB" id="7340239at2"/>
<sequence>MMKNLLLFIALIFVPAVALSNETGITEEYKKCLESAEGGTFDISTCVSNEYDIQVERINRAYKTILTQLGSDSERGKELLGVQKAWMEYRDAKCKYAEGEYEGSNIAPVIGLDCITHMTAERSSELEGMIKPAATKTEAPLNSSLLSTDDINDVTRSMYYAALTTGVNGMTQVENECWKHFDINPSDRMIALCSVHGFSGAFIDATFARVQMRGPTPSYNGAAVRERIISNSIKHGEFTEDHVKGIIMDYVGTRVGEVTAGLLNAGMR</sequence>